<name>A0A8S5QF84_9CAUD</name>
<organism evidence="1">
    <name type="scientific">Siphoviridae sp. ctbvd11</name>
    <dbReference type="NCBI Taxonomy" id="2825567"/>
    <lineage>
        <taxon>Viruses</taxon>
        <taxon>Duplodnaviria</taxon>
        <taxon>Heunggongvirae</taxon>
        <taxon>Uroviricota</taxon>
        <taxon>Caudoviricetes</taxon>
    </lineage>
</organism>
<dbReference type="EMBL" id="BK015636">
    <property type="protein sequence ID" value="DAE17196.1"/>
    <property type="molecule type" value="Genomic_DNA"/>
</dbReference>
<accession>A0A8S5QF84</accession>
<sequence>MKKNYLFDVDGLLQVLQAIKEGKPVEYRPLEEPDWRDFDPENCDIDTENCKYRIKPREYGKNIGTTPISPEDLQEDRIYLLRSDIDAGTIRGFICVKNNEWRGRKVITLYFSWNSNGICSILNVGDPDVDFCCSERSSGFANNICPNLVTNNFDSVSIYHPSLAQVQMLESKLREIGYEFSNGKMQKLNGTKA</sequence>
<proteinExistence type="predicted"/>
<reference evidence="1" key="1">
    <citation type="journal article" date="2021" name="Proc. Natl. Acad. Sci. U.S.A.">
        <title>A Catalog of Tens of Thousands of Viruses from Human Metagenomes Reveals Hidden Associations with Chronic Diseases.</title>
        <authorList>
            <person name="Tisza M.J."/>
            <person name="Buck C.B."/>
        </authorList>
    </citation>
    <scope>NUCLEOTIDE SEQUENCE</scope>
    <source>
        <strain evidence="1">Ctbvd11</strain>
    </source>
</reference>
<protein>
    <submittedName>
        <fullName evidence="1">Uncharacterized protein</fullName>
    </submittedName>
</protein>
<evidence type="ECO:0000313" key="1">
    <source>
        <dbReference type="EMBL" id="DAE17196.1"/>
    </source>
</evidence>